<evidence type="ECO:0000313" key="1">
    <source>
        <dbReference type="EMBL" id="MBO2462139.1"/>
    </source>
</evidence>
<comment type="caution">
    <text evidence="1">The sequence shown here is derived from an EMBL/GenBank/DDBJ whole genome shotgun (WGS) entry which is preliminary data.</text>
</comment>
<evidence type="ECO:0000313" key="2">
    <source>
        <dbReference type="Proteomes" id="UP000680206"/>
    </source>
</evidence>
<gene>
    <name evidence="1" type="ORF">J4709_31655</name>
</gene>
<protein>
    <submittedName>
        <fullName evidence="1">Uncharacterized protein</fullName>
    </submittedName>
</protein>
<proteinExistence type="predicted"/>
<keyword evidence="2" id="KW-1185">Reference proteome</keyword>
<sequence>MRPGVMGAPVTSSADIDRLEPDDEPFTYVVDLAGTLRLAPRRTEHVACAAGSPVLAAGEITFERVRGEWRATEVSNQSTGYCPDPACWPDVAGALDRAGLARPDGFTAAFVFRRCPGCGELNVVKDEYYVCVFCDGGLTGT</sequence>
<dbReference type="EMBL" id="JAGEPF010000020">
    <property type="protein sequence ID" value="MBO2462139.1"/>
    <property type="molecule type" value="Genomic_DNA"/>
</dbReference>
<organism evidence="1 2">
    <name type="scientific">Actinomadura violacea</name>
    <dbReference type="NCBI Taxonomy" id="2819934"/>
    <lineage>
        <taxon>Bacteria</taxon>
        <taxon>Bacillati</taxon>
        <taxon>Actinomycetota</taxon>
        <taxon>Actinomycetes</taxon>
        <taxon>Streptosporangiales</taxon>
        <taxon>Thermomonosporaceae</taxon>
        <taxon>Actinomadura</taxon>
    </lineage>
</organism>
<accession>A0ABS3RZE8</accession>
<reference evidence="1 2" key="1">
    <citation type="submission" date="2021-03" db="EMBL/GenBank/DDBJ databases">
        <title>Actinomadura violae sp. nov., isolated from lichen in Thailand.</title>
        <authorList>
            <person name="Kanchanasin P."/>
            <person name="Saeng-In P."/>
            <person name="Phongsopitanun W."/>
            <person name="Yuki M."/>
            <person name="Kudo T."/>
            <person name="Ohkuma M."/>
            <person name="Tanasupawat S."/>
        </authorList>
    </citation>
    <scope>NUCLEOTIDE SEQUENCE [LARGE SCALE GENOMIC DNA]</scope>
    <source>
        <strain evidence="1 2">LCR2-06</strain>
    </source>
</reference>
<name>A0ABS3RZE8_9ACTN</name>
<dbReference type="Proteomes" id="UP000680206">
    <property type="component" value="Unassembled WGS sequence"/>
</dbReference>